<dbReference type="GO" id="GO:0005634">
    <property type="term" value="C:nucleus"/>
    <property type="evidence" value="ECO:0007669"/>
    <property type="project" value="TreeGrafter"/>
</dbReference>
<protein>
    <recommendedName>
        <fullName evidence="2">cyclin-dependent kinase</fullName>
        <ecNumber evidence="2">2.7.11.22</ecNumber>
    </recommendedName>
</protein>
<gene>
    <name evidence="11" type="ORF">BO71DRAFT_393958</name>
</gene>
<comment type="catalytic activity">
    <reaction evidence="9">
        <text>L-seryl-[protein] + ATP = O-phospho-L-seryl-[protein] + ADP + H(+)</text>
        <dbReference type="Rhea" id="RHEA:17989"/>
        <dbReference type="Rhea" id="RHEA-COMP:9863"/>
        <dbReference type="Rhea" id="RHEA-COMP:11604"/>
        <dbReference type="ChEBI" id="CHEBI:15378"/>
        <dbReference type="ChEBI" id="CHEBI:29999"/>
        <dbReference type="ChEBI" id="CHEBI:30616"/>
        <dbReference type="ChEBI" id="CHEBI:83421"/>
        <dbReference type="ChEBI" id="CHEBI:456216"/>
        <dbReference type="EC" id="2.7.11.22"/>
    </reaction>
</comment>
<keyword evidence="4" id="KW-0808">Transferase</keyword>
<dbReference type="VEuPathDB" id="FungiDB:BO71DRAFT_393958"/>
<comment type="similarity">
    <text evidence="1">Belongs to the protein kinase superfamily. CMGC Ser/Thr protein kinase family. CDC2/CDKX subfamily.</text>
</comment>
<keyword evidence="6" id="KW-0418">Kinase</keyword>
<keyword evidence="5" id="KW-0547">Nucleotide-binding</keyword>
<evidence type="ECO:0000256" key="7">
    <source>
        <dbReference type="ARBA" id="ARBA00022840"/>
    </source>
</evidence>
<dbReference type="Pfam" id="PF00069">
    <property type="entry name" value="Pkinase"/>
    <property type="match status" value="1"/>
</dbReference>
<dbReference type="SMART" id="SM00220">
    <property type="entry name" value="S_TKc"/>
    <property type="match status" value="1"/>
</dbReference>
<dbReference type="PANTHER" id="PTHR24056:SF46">
    <property type="entry name" value="CYCLIN-DEPENDENT KINASE 5"/>
    <property type="match status" value="1"/>
</dbReference>
<dbReference type="PROSITE" id="PS00108">
    <property type="entry name" value="PROTEIN_KINASE_ST"/>
    <property type="match status" value="1"/>
</dbReference>
<evidence type="ECO:0000256" key="2">
    <source>
        <dbReference type="ARBA" id="ARBA00012425"/>
    </source>
</evidence>
<dbReference type="EC" id="2.7.11.22" evidence="2"/>
<dbReference type="Gene3D" id="1.10.510.10">
    <property type="entry name" value="Transferase(Phosphotransferase) domain 1"/>
    <property type="match status" value="1"/>
</dbReference>
<feature type="domain" description="Protein kinase" evidence="10">
    <location>
        <begin position="1"/>
        <end position="271"/>
    </location>
</feature>
<dbReference type="InterPro" id="IPR050108">
    <property type="entry name" value="CDK"/>
</dbReference>
<organism evidence="11 12">
    <name type="scientific">Aspergillus ellipticus CBS 707.79</name>
    <dbReference type="NCBI Taxonomy" id="1448320"/>
    <lineage>
        <taxon>Eukaryota</taxon>
        <taxon>Fungi</taxon>
        <taxon>Dikarya</taxon>
        <taxon>Ascomycota</taxon>
        <taxon>Pezizomycotina</taxon>
        <taxon>Eurotiomycetes</taxon>
        <taxon>Eurotiomycetidae</taxon>
        <taxon>Eurotiales</taxon>
        <taxon>Aspergillaceae</taxon>
        <taxon>Aspergillus</taxon>
        <taxon>Aspergillus subgen. Circumdati</taxon>
    </lineage>
</organism>
<dbReference type="PROSITE" id="PS50011">
    <property type="entry name" value="PROTEIN_KINASE_DOM"/>
    <property type="match status" value="1"/>
</dbReference>
<comment type="catalytic activity">
    <reaction evidence="8">
        <text>L-threonyl-[protein] + ATP = O-phospho-L-threonyl-[protein] + ADP + H(+)</text>
        <dbReference type="Rhea" id="RHEA:46608"/>
        <dbReference type="Rhea" id="RHEA-COMP:11060"/>
        <dbReference type="Rhea" id="RHEA-COMP:11605"/>
        <dbReference type="ChEBI" id="CHEBI:15378"/>
        <dbReference type="ChEBI" id="CHEBI:30013"/>
        <dbReference type="ChEBI" id="CHEBI:30616"/>
        <dbReference type="ChEBI" id="CHEBI:61977"/>
        <dbReference type="ChEBI" id="CHEBI:456216"/>
        <dbReference type="EC" id="2.7.11.22"/>
    </reaction>
</comment>
<dbReference type="GO" id="GO:0005524">
    <property type="term" value="F:ATP binding"/>
    <property type="evidence" value="ECO:0007669"/>
    <property type="project" value="UniProtKB-KW"/>
</dbReference>
<evidence type="ECO:0000313" key="11">
    <source>
        <dbReference type="EMBL" id="PYH99984.1"/>
    </source>
</evidence>
<evidence type="ECO:0000313" key="12">
    <source>
        <dbReference type="Proteomes" id="UP000247810"/>
    </source>
</evidence>
<proteinExistence type="inferred from homology"/>
<evidence type="ECO:0000256" key="4">
    <source>
        <dbReference type="ARBA" id="ARBA00022679"/>
    </source>
</evidence>
<keyword evidence="12" id="KW-1185">Reference proteome</keyword>
<dbReference type="STRING" id="1448320.A0A319DUN6"/>
<evidence type="ECO:0000256" key="8">
    <source>
        <dbReference type="ARBA" id="ARBA00047811"/>
    </source>
</evidence>
<dbReference type="FunFam" id="1.10.510.10:FF:000524">
    <property type="entry name" value="Cell division protein kinase 2"/>
    <property type="match status" value="1"/>
</dbReference>
<dbReference type="Gene3D" id="3.30.200.20">
    <property type="entry name" value="Phosphorylase Kinase, domain 1"/>
    <property type="match status" value="1"/>
</dbReference>
<keyword evidence="3" id="KW-0723">Serine/threonine-protein kinase</keyword>
<evidence type="ECO:0000256" key="9">
    <source>
        <dbReference type="ARBA" id="ARBA00048367"/>
    </source>
</evidence>
<dbReference type="GO" id="GO:0005737">
    <property type="term" value="C:cytoplasm"/>
    <property type="evidence" value="ECO:0007669"/>
    <property type="project" value="TreeGrafter"/>
</dbReference>
<dbReference type="PANTHER" id="PTHR24056">
    <property type="entry name" value="CELL DIVISION PROTEIN KINASE"/>
    <property type="match status" value="1"/>
</dbReference>
<evidence type="ECO:0000256" key="1">
    <source>
        <dbReference type="ARBA" id="ARBA00006485"/>
    </source>
</evidence>
<dbReference type="GO" id="GO:0004693">
    <property type="term" value="F:cyclin-dependent protein serine/threonine kinase activity"/>
    <property type="evidence" value="ECO:0007669"/>
    <property type="project" value="UniProtKB-EC"/>
</dbReference>
<evidence type="ECO:0000256" key="6">
    <source>
        <dbReference type="ARBA" id="ARBA00022777"/>
    </source>
</evidence>
<dbReference type="InterPro" id="IPR008271">
    <property type="entry name" value="Ser/Thr_kinase_AS"/>
</dbReference>
<sequence>MQSQVYKGRNRQTNEVVALKEIRLDAEEGAPSTAIREISLMKGLVHENILSLRDVINVEDKLVLVFEYMDQDLKHYMDAQGHPLDTATMKSFTRQLLRGIGFCHENGILHRDLKPQNLLLDQNGRLKLADFGLARAFGIPISTFSNEVVTLWYRAPDVLLGSQTYNTNIDIWSIGCIMAEMCTGWPLFAGTTNEDQLLKIFKVMGTPTELTWPGVSQLPQYRADFPVCPPQRLQHIIPSIDPLGADLLGRMLQLCPDMRISAADALQHPWFQDLPV</sequence>
<dbReference type="InterPro" id="IPR011009">
    <property type="entry name" value="Kinase-like_dom_sf"/>
</dbReference>
<dbReference type="AlphaFoldDB" id="A0A319DUN6"/>
<dbReference type="OrthoDB" id="1732493at2759"/>
<evidence type="ECO:0000256" key="5">
    <source>
        <dbReference type="ARBA" id="ARBA00022741"/>
    </source>
</evidence>
<dbReference type="SUPFAM" id="SSF56112">
    <property type="entry name" value="Protein kinase-like (PK-like)"/>
    <property type="match status" value="1"/>
</dbReference>
<name>A0A319DUN6_9EURO</name>
<dbReference type="GO" id="GO:0000278">
    <property type="term" value="P:mitotic cell cycle"/>
    <property type="evidence" value="ECO:0007669"/>
    <property type="project" value="UniProtKB-ARBA"/>
</dbReference>
<evidence type="ECO:0000259" key="10">
    <source>
        <dbReference type="PROSITE" id="PS50011"/>
    </source>
</evidence>
<reference evidence="11 12" key="1">
    <citation type="submission" date="2018-02" db="EMBL/GenBank/DDBJ databases">
        <title>The genomes of Aspergillus section Nigri reveals drivers in fungal speciation.</title>
        <authorList>
            <consortium name="DOE Joint Genome Institute"/>
            <person name="Vesth T.C."/>
            <person name="Nybo J."/>
            <person name="Theobald S."/>
            <person name="Brandl J."/>
            <person name="Frisvad J.C."/>
            <person name="Nielsen K.F."/>
            <person name="Lyhne E.K."/>
            <person name="Kogle M.E."/>
            <person name="Kuo A."/>
            <person name="Riley R."/>
            <person name="Clum A."/>
            <person name="Nolan M."/>
            <person name="Lipzen A."/>
            <person name="Salamov A."/>
            <person name="Henrissat B."/>
            <person name="Wiebenga A."/>
            <person name="De vries R.P."/>
            <person name="Grigoriev I.V."/>
            <person name="Mortensen U.H."/>
            <person name="Andersen M.R."/>
            <person name="Baker S.E."/>
        </authorList>
    </citation>
    <scope>NUCLEOTIDE SEQUENCE [LARGE SCALE GENOMIC DNA]</scope>
    <source>
        <strain evidence="11 12">CBS 707.79</strain>
    </source>
</reference>
<dbReference type="EMBL" id="KZ825798">
    <property type="protein sequence ID" value="PYH99984.1"/>
    <property type="molecule type" value="Genomic_DNA"/>
</dbReference>
<accession>A0A319DUN6</accession>
<dbReference type="InterPro" id="IPR000719">
    <property type="entry name" value="Prot_kinase_dom"/>
</dbReference>
<keyword evidence="7" id="KW-0067">ATP-binding</keyword>
<dbReference type="Proteomes" id="UP000247810">
    <property type="component" value="Unassembled WGS sequence"/>
</dbReference>
<evidence type="ECO:0000256" key="3">
    <source>
        <dbReference type="ARBA" id="ARBA00022527"/>
    </source>
</evidence>